<proteinExistence type="predicted"/>
<evidence type="ECO:0000313" key="3">
    <source>
        <dbReference type="Proteomes" id="UP001163846"/>
    </source>
</evidence>
<name>A0AA38PE86_9AGAR</name>
<sequence>MYLYKIVAVCTLLAGCLRVVASPLVIGRASEVGLARGGPSELHHRDNDGPAEESEPWYELVEIGWFIGVFGEYTFEQHAVVVKISGKDDYYFSSHNGLVSHVANPARPDTAVGPTWLSQKARFSMPFDVNKEQSALQSHTKLNSSLRYNFWVTEVIELWYRRSKLSEEAFQPIISQLRKELVSRRRRT</sequence>
<dbReference type="PROSITE" id="PS51257">
    <property type="entry name" value="PROKAR_LIPOPROTEIN"/>
    <property type="match status" value="1"/>
</dbReference>
<feature type="signal peptide" evidence="1">
    <location>
        <begin position="1"/>
        <end position="21"/>
    </location>
</feature>
<gene>
    <name evidence="2" type="ORF">F5878DRAFT_611265</name>
</gene>
<evidence type="ECO:0000256" key="1">
    <source>
        <dbReference type="SAM" id="SignalP"/>
    </source>
</evidence>
<reference evidence="2" key="1">
    <citation type="submission" date="2022-08" db="EMBL/GenBank/DDBJ databases">
        <authorList>
            <consortium name="DOE Joint Genome Institute"/>
            <person name="Min B."/>
            <person name="Riley R."/>
            <person name="Sierra-Patev S."/>
            <person name="Naranjo-Ortiz M."/>
            <person name="Looney B."/>
            <person name="Konkel Z."/>
            <person name="Slot J.C."/>
            <person name="Sakamoto Y."/>
            <person name="Steenwyk J.L."/>
            <person name="Rokas A."/>
            <person name="Carro J."/>
            <person name="Camarero S."/>
            <person name="Ferreira P."/>
            <person name="Molpeceres G."/>
            <person name="Ruiz-Duenas F.J."/>
            <person name="Serrano A."/>
            <person name="Henrissat B."/>
            <person name="Drula E."/>
            <person name="Hughes K.W."/>
            <person name="Mata J.L."/>
            <person name="Ishikawa N.K."/>
            <person name="Vargas-Isla R."/>
            <person name="Ushijima S."/>
            <person name="Smith C.A."/>
            <person name="Ahrendt S."/>
            <person name="Andreopoulos W."/>
            <person name="He G."/>
            <person name="Labutti K."/>
            <person name="Lipzen A."/>
            <person name="Ng V."/>
            <person name="Sandor L."/>
            <person name="Barry K."/>
            <person name="Martinez A.T."/>
            <person name="Xiao Y."/>
            <person name="Gibbons J.G."/>
            <person name="Terashima K."/>
            <person name="Hibbett D.S."/>
            <person name="Grigoriev I.V."/>
        </authorList>
    </citation>
    <scope>NUCLEOTIDE SEQUENCE</scope>
    <source>
        <strain evidence="2">TFB9207</strain>
    </source>
</reference>
<accession>A0AA38PE86</accession>
<comment type="caution">
    <text evidence="2">The sequence shown here is derived from an EMBL/GenBank/DDBJ whole genome shotgun (WGS) entry which is preliminary data.</text>
</comment>
<protein>
    <submittedName>
        <fullName evidence="2">Uncharacterized protein</fullName>
    </submittedName>
</protein>
<keyword evidence="3" id="KW-1185">Reference proteome</keyword>
<feature type="chain" id="PRO_5041388931" evidence="1">
    <location>
        <begin position="22"/>
        <end position="188"/>
    </location>
</feature>
<dbReference type="Proteomes" id="UP001163846">
    <property type="component" value="Unassembled WGS sequence"/>
</dbReference>
<organism evidence="2 3">
    <name type="scientific">Lentinula raphanica</name>
    <dbReference type="NCBI Taxonomy" id="153919"/>
    <lineage>
        <taxon>Eukaryota</taxon>
        <taxon>Fungi</taxon>
        <taxon>Dikarya</taxon>
        <taxon>Basidiomycota</taxon>
        <taxon>Agaricomycotina</taxon>
        <taxon>Agaricomycetes</taxon>
        <taxon>Agaricomycetidae</taxon>
        <taxon>Agaricales</taxon>
        <taxon>Marasmiineae</taxon>
        <taxon>Omphalotaceae</taxon>
        <taxon>Lentinula</taxon>
    </lineage>
</organism>
<dbReference type="EMBL" id="MU806052">
    <property type="protein sequence ID" value="KAJ3841106.1"/>
    <property type="molecule type" value="Genomic_DNA"/>
</dbReference>
<evidence type="ECO:0000313" key="2">
    <source>
        <dbReference type="EMBL" id="KAJ3841106.1"/>
    </source>
</evidence>
<keyword evidence="1" id="KW-0732">Signal</keyword>
<dbReference type="AlphaFoldDB" id="A0AA38PE86"/>